<accession>S7QAI2</accession>
<evidence type="ECO:0000256" key="1">
    <source>
        <dbReference type="SAM" id="MobiDB-lite"/>
    </source>
</evidence>
<dbReference type="EMBL" id="KB469299">
    <property type="protein sequence ID" value="EPQ56926.1"/>
    <property type="molecule type" value="Genomic_DNA"/>
</dbReference>
<reference evidence="2 3" key="1">
    <citation type="journal article" date="2012" name="Science">
        <title>The Paleozoic origin of enzymatic lignin decomposition reconstructed from 31 fungal genomes.</title>
        <authorList>
            <person name="Floudas D."/>
            <person name="Binder M."/>
            <person name="Riley R."/>
            <person name="Barry K."/>
            <person name="Blanchette R.A."/>
            <person name="Henrissat B."/>
            <person name="Martinez A.T."/>
            <person name="Otillar R."/>
            <person name="Spatafora J.W."/>
            <person name="Yadav J.S."/>
            <person name="Aerts A."/>
            <person name="Benoit I."/>
            <person name="Boyd A."/>
            <person name="Carlson A."/>
            <person name="Copeland A."/>
            <person name="Coutinho P.M."/>
            <person name="de Vries R.P."/>
            <person name="Ferreira P."/>
            <person name="Findley K."/>
            <person name="Foster B."/>
            <person name="Gaskell J."/>
            <person name="Glotzer D."/>
            <person name="Gorecki P."/>
            <person name="Heitman J."/>
            <person name="Hesse C."/>
            <person name="Hori C."/>
            <person name="Igarashi K."/>
            <person name="Jurgens J.A."/>
            <person name="Kallen N."/>
            <person name="Kersten P."/>
            <person name="Kohler A."/>
            <person name="Kuees U."/>
            <person name="Kumar T.K.A."/>
            <person name="Kuo A."/>
            <person name="LaButti K."/>
            <person name="Larrondo L.F."/>
            <person name="Lindquist E."/>
            <person name="Ling A."/>
            <person name="Lombard V."/>
            <person name="Lucas S."/>
            <person name="Lundell T."/>
            <person name="Martin R."/>
            <person name="McLaughlin D.J."/>
            <person name="Morgenstern I."/>
            <person name="Morin E."/>
            <person name="Murat C."/>
            <person name="Nagy L.G."/>
            <person name="Nolan M."/>
            <person name="Ohm R.A."/>
            <person name="Patyshakuliyeva A."/>
            <person name="Rokas A."/>
            <person name="Ruiz-Duenas F.J."/>
            <person name="Sabat G."/>
            <person name="Salamov A."/>
            <person name="Samejima M."/>
            <person name="Schmutz J."/>
            <person name="Slot J.C."/>
            <person name="St John F."/>
            <person name="Stenlid J."/>
            <person name="Sun H."/>
            <person name="Sun S."/>
            <person name="Syed K."/>
            <person name="Tsang A."/>
            <person name="Wiebenga A."/>
            <person name="Young D."/>
            <person name="Pisabarro A."/>
            <person name="Eastwood D.C."/>
            <person name="Martin F."/>
            <person name="Cullen D."/>
            <person name="Grigoriev I.V."/>
            <person name="Hibbett D.S."/>
        </authorList>
    </citation>
    <scope>NUCLEOTIDE SEQUENCE [LARGE SCALE GENOMIC DNA]</scope>
    <source>
        <strain evidence="2 3">ATCC 11539</strain>
    </source>
</reference>
<evidence type="ECO:0000313" key="3">
    <source>
        <dbReference type="Proteomes" id="UP000030669"/>
    </source>
</evidence>
<dbReference type="AlphaFoldDB" id="S7QAI2"/>
<dbReference type="HOGENOM" id="CLU_2306452_0_0_1"/>
<feature type="region of interest" description="Disordered" evidence="1">
    <location>
        <begin position="1"/>
        <end position="22"/>
    </location>
</feature>
<name>S7QAI2_GLOTA</name>
<dbReference type="Proteomes" id="UP000030669">
    <property type="component" value="Unassembled WGS sequence"/>
</dbReference>
<evidence type="ECO:0000313" key="2">
    <source>
        <dbReference type="EMBL" id="EPQ56926.1"/>
    </source>
</evidence>
<dbReference type="OrthoDB" id="3322653at2759"/>
<protein>
    <submittedName>
        <fullName evidence="2">Uncharacterized protein</fullName>
    </submittedName>
</protein>
<gene>
    <name evidence="2" type="ORF">GLOTRDRAFT_127312</name>
</gene>
<proteinExistence type="predicted"/>
<sequence length="100" mass="11278">MAPQRTLSLSPLALARRPSSYPPPPVRMKVKLRSAHNLGTCDFETMPPTLHKIWYPLDANSGIIGPSQLAEYMERHLLPYPRCMCSENPFLIAGTKKNFL</sequence>
<dbReference type="GeneID" id="19301535"/>
<dbReference type="KEGG" id="gtr:GLOTRDRAFT_127312"/>
<keyword evidence="3" id="KW-1185">Reference proteome</keyword>
<organism evidence="2 3">
    <name type="scientific">Gloeophyllum trabeum (strain ATCC 11539 / FP-39264 / Madison 617)</name>
    <name type="common">Brown rot fungus</name>
    <dbReference type="NCBI Taxonomy" id="670483"/>
    <lineage>
        <taxon>Eukaryota</taxon>
        <taxon>Fungi</taxon>
        <taxon>Dikarya</taxon>
        <taxon>Basidiomycota</taxon>
        <taxon>Agaricomycotina</taxon>
        <taxon>Agaricomycetes</taxon>
        <taxon>Gloeophyllales</taxon>
        <taxon>Gloeophyllaceae</taxon>
        <taxon>Gloeophyllum</taxon>
    </lineage>
</organism>
<dbReference type="RefSeq" id="XP_007864112.1">
    <property type="nucleotide sequence ID" value="XM_007865921.1"/>
</dbReference>